<evidence type="ECO:0000313" key="5">
    <source>
        <dbReference type="Proteomes" id="UP001165366"/>
    </source>
</evidence>
<dbReference type="RefSeq" id="WP_237853328.1">
    <property type="nucleotide sequence ID" value="NZ_JAKLWS010000007.1"/>
</dbReference>
<keyword evidence="2" id="KW-0808">Transferase</keyword>
<protein>
    <submittedName>
        <fullName evidence="4">Serine acetyltransferase</fullName>
    </submittedName>
</protein>
<accession>A0ABS9KCC3</accession>
<dbReference type="Gene3D" id="2.160.10.10">
    <property type="entry name" value="Hexapeptide repeat proteins"/>
    <property type="match status" value="1"/>
</dbReference>
<dbReference type="InterPro" id="IPR045304">
    <property type="entry name" value="LbH_SAT"/>
</dbReference>
<reference evidence="4" key="2">
    <citation type="submission" date="2024-05" db="EMBL/GenBank/DDBJ databases">
        <title>Rhodohalobacter halophilus gen. nov., sp. nov., a moderately halophilic member of the family Balneolaceae.</title>
        <authorList>
            <person name="Xia J."/>
        </authorList>
    </citation>
    <scope>NUCLEOTIDE SEQUENCE</scope>
    <source>
        <strain evidence="4">WB101</strain>
    </source>
</reference>
<comment type="caution">
    <text evidence="4">The sequence shown here is derived from an EMBL/GenBank/DDBJ whole genome shotgun (WGS) entry which is preliminary data.</text>
</comment>
<dbReference type="Proteomes" id="UP001165366">
    <property type="component" value="Unassembled WGS sequence"/>
</dbReference>
<evidence type="ECO:0000256" key="2">
    <source>
        <dbReference type="ARBA" id="ARBA00022679"/>
    </source>
</evidence>
<dbReference type="CDD" id="cd03354">
    <property type="entry name" value="LbH_SAT"/>
    <property type="match status" value="1"/>
</dbReference>
<dbReference type="InterPro" id="IPR053376">
    <property type="entry name" value="Serine_acetyltransferase"/>
</dbReference>
<sequence length="281" mass="31462">MRLKDLDFFYDELLKANIEASECPPPEMVIRFFEDILELLFPEFSYERLLDRQAIVEKFNDKKNTLRKILEHNRECIKNDTGGVEDQFFGKLPEIRRRLVNDIDAIFKGDPAAKNRAEVIRTYPGFYALAAHRIAHQLLELGVLLIPRIISEFAHRQTGIDIHPGAQIGEHFCIDHGTGVVIGETTVIGSNVKIYQGVTLGGLSVNKEDASKKRHPTIEDNVVIYAGASILGGETVIGEGSIIGGNVWLTRSVPPNTKIYYKASMTDSSGETDMITFKQES</sequence>
<gene>
    <name evidence="4" type="ORF">L6773_07925</name>
</gene>
<dbReference type="InterPro" id="IPR011004">
    <property type="entry name" value="Trimer_LpxA-like_sf"/>
</dbReference>
<dbReference type="NCBIfam" id="NF041874">
    <property type="entry name" value="EPS_EpsC"/>
    <property type="match status" value="1"/>
</dbReference>
<dbReference type="Gene3D" id="1.10.3130.10">
    <property type="entry name" value="serine acetyltransferase, domain 1"/>
    <property type="match status" value="1"/>
</dbReference>
<evidence type="ECO:0000313" key="4">
    <source>
        <dbReference type="EMBL" id="MCG2588486.1"/>
    </source>
</evidence>
<keyword evidence="5" id="KW-1185">Reference proteome</keyword>
<organism evidence="4 5">
    <name type="scientific">Rhodohalobacter sulfatireducens</name>
    <dbReference type="NCBI Taxonomy" id="2911366"/>
    <lineage>
        <taxon>Bacteria</taxon>
        <taxon>Pseudomonadati</taxon>
        <taxon>Balneolota</taxon>
        <taxon>Balneolia</taxon>
        <taxon>Balneolales</taxon>
        <taxon>Balneolaceae</taxon>
        <taxon>Rhodohalobacter</taxon>
    </lineage>
</organism>
<proteinExistence type="predicted"/>
<dbReference type="EMBL" id="JAKLWS010000007">
    <property type="protein sequence ID" value="MCG2588486.1"/>
    <property type="molecule type" value="Genomic_DNA"/>
</dbReference>
<dbReference type="InterPro" id="IPR042122">
    <property type="entry name" value="Ser_AcTrfase_N_sf"/>
</dbReference>
<keyword evidence="1" id="KW-0028">Amino-acid biosynthesis</keyword>
<keyword evidence="3" id="KW-0012">Acyltransferase</keyword>
<reference evidence="4" key="1">
    <citation type="submission" date="2022-01" db="EMBL/GenBank/DDBJ databases">
        <authorList>
            <person name="Wang Y."/>
        </authorList>
    </citation>
    <scope>NUCLEOTIDE SEQUENCE</scope>
    <source>
        <strain evidence="4">WB101</strain>
    </source>
</reference>
<evidence type="ECO:0000256" key="3">
    <source>
        <dbReference type="ARBA" id="ARBA00023315"/>
    </source>
</evidence>
<name>A0ABS9KCC3_9BACT</name>
<dbReference type="PANTHER" id="PTHR42811">
    <property type="entry name" value="SERINE ACETYLTRANSFERASE"/>
    <property type="match status" value="1"/>
</dbReference>
<dbReference type="SUPFAM" id="SSF51161">
    <property type="entry name" value="Trimeric LpxA-like enzymes"/>
    <property type="match status" value="1"/>
</dbReference>
<evidence type="ECO:0000256" key="1">
    <source>
        <dbReference type="ARBA" id="ARBA00022605"/>
    </source>
</evidence>